<dbReference type="STRING" id="862969.SCI_1904"/>
<keyword evidence="2 5" id="KW-0812">Transmembrane</keyword>
<protein>
    <submittedName>
        <fullName evidence="7">Membrane protein</fullName>
    </submittedName>
</protein>
<dbReference type="Gene3D" id="3.40.1710.10">
    <property type="entry name" value="abc type-2 transporter like domain"/>
    <property type="match status" value="1"/>
</dbReference>
<evidence type="ECO:0000256" key="1">
    <source>
        <dbReference type="ARBA" id="ARBA00004141"/>
    </source>
</evidence>
<feature type="transmembrane region" description="Helical" evidence="5">
    <location>
        <begin position="805"/>
        <end position="825"/>
    </location>
</feature>
<dbReference type="InterPro" id="IPR023908">
    <property type="entry name" value="xxxLxxG_rpt"/>
</dbReference>
<dbReference type="Gene3D" id="1.10.287.950">
    <property type="entry name" value="Methyl-accepting chemotaxis protein"/>
    <property type="match status" value="1"/>
</dbReference>
<feature type="transmembrane region" description="Helical" evidence="5">
    <location>
        <begin position="12"/>
        <end position="37"/>
    </location>
</feature>
<dbReference type="Pfam" id="PF12698">
    <property type="entry name" value="ABC2_membrane_3"/>
    <property type="match status" value="1"/>
</dbReference>
<feature type="transmembrane region" description="Helical" evidence="5">
    <location>
        <begin position="864"/>
        <end position="882"/>
    </location>
</feature>
<dbReference type="InterPro" id="IPR051328">
    <property type="entry name" value="T7SS_ABC-Transporter"/>
</dbReference>
<evidence type="ECO:0000313" key="7">
    <source>
        <dbReference type="EMBL" id="KIC77357.1"/>
    </source>
</evidence>
<dbReference type="eggNOG" id="COG1511">
    <property type="taxonomic scope" value="Bacteria"/>
</dbReference>
<accession>A0A0C1KEG6</accession>
<dbReference type="RefSeq" id="WP_039677746.1">
    <property type="nucleotide sequence ID" value="NZ_JWIY01000004.1"/>
</dbReference>
<organism evidence="7 8">
    <name type="scientific">Streptococcus constellatus</name>
    <dbReference type="NCBI Taxonomy" id="76860"/>
    <lineage>
        <taxon>Bacteria</taxon>
        <taxon>Bacillati</taxon>
        <taxon>Bacillota</taxon>
        <taxon>Bacilli</taxon>
        <taxon>Lactobacillales</taxon>
        <taxon>Streptococcaceae</taxon>
        <taxon>Streptococcus</taxon>
        <taxon>Streptococcus anginosus group</taxon>
    </lineage>
</organism>
<evidence type="ECO:0000313" key="8">
    <source>
        <dbReference type="Proteomes" id="UP000031339"/>
    </source>
</evidence>
<dbReference type="NCBIfam" id="TIGR03062">
    <property type="entry name" value="pip_yhgE_Cterm"/>
    <property type="match status" value="1"/>
</dbReference>
<comment type="subcellular location">
    <subcellularLocation>
        <location evidence="1">Membrane</location>
        <topology evidence="1">Multi-pass membrane protein</topology>
    </subcellularLocation>
</comment>
<gene>
    <name evidence="7" type="ORF">RN79_08810</name>
</gene>
<dbReference type="PANTHER" id="PTHR43077">
    <property type="entry name" value="TRANSPORT PERMEASE YVFS-RELATED"/>
    <property type="match status" value="1"/>
</dbReference>
<feature type="transmembrane region" description="Helical" evidence="5">
    <location>
        <begin position="749"/>
        <end position="772"/>
    </location>
</feature>
<keyword evidence="4 5" id="KW-0472">Membrane</keyword>
<reference evidence="7 8" key="1">
    <citation type="submission" date="2014-12" db="EMBL/GenBank/DDBJ databases">
        <title>Partial genome sequence of Streptococcus constellatus KCOM 1650 (= ChDC B144).</title>
        <authorList>
            <person name="Kook J.-K."/>
            <person name="Park S.-N."/>
            <person name="Lim Y.K."/>
            <person name="Jo E."/>
        </authorList>
    </citation>
    <scope>NUCLEOTIDE SEQUENCE [LARGE SCALE GENOMIC DNA]</scope>
    <source>
        <strain evidence="7 8">KCOM 1650</strain>
    </source>
</reference>
<dbReference type="NCBIfam" id="TIGR03061">
    <property type="entry name" value="pip_yhgE_Nterm"/>
    <property type="match status" value="1"/>
</dbReference>
<comment type="caution">
    <text evidence="7">The sequence shown here is derived from an EMBL/GenBank/DDBJ whole genome shotgun (WGS) entry which is preliminary data.</text>
</comment>
<dbReference type="OrthoDB" id="9811483at2"/>
<proteinExistence type="predicted"/>
<dbReference type="InterPro" id="IPR013525">
    <property type="entry name" value="ABC2_TM"/>
</dbReference>
<feature type="transmembrane region" description="Helical" evidence="5">
    <location>
        <begin position="709"/>
        <end position="729"/>
    </location>
</feature>
<feature type="domain" description="ABC-2 type transporter transmembrane" evidence="6">
    <location>
        <begin position="20"/>
        <end position="167"/>
    </location>
</feature>
<evidence type="ECO:0000259" key="6">
    <source>
        <dbReference type="Pfam" id="PF12698"/>
    </source>
</evidence>
<dbReference type="Proteomes" id="UP000031339">
    <property type="component" value="Unassembled WGS sequence"/>
</dbReference>
<dbReference type="Gene3D" id="1.10.287.1490">
    <property type="match status" value="1"/>
</dbReference>
<evidence type="ECO:0000256" key="4">
    <source>
        <dbReference type="ARBA" id="ARBA00023136"/>
    </source>
</evidence>
<keyword evidence="3 5" id="KW-1133">Transmembrane helix</keyword>
<evidence type="ECO:0000256" key="2">
    <source>
        <dbReference type="ARBA" id="ARBA00022692"/>
    </source>
</evidence>
<dbReference type="InterPro" id="IPR017501">
    <property type="entry name" value="Phage_infect_YhgE_C"/>
</dbReference>
<dbReference type="InterPro" id="IPR017500">
    <property type="entry name" value="Phage_infect_YhgE_N"/>
</dbReference>
<dbReference type="PANTHER" id="PTHR43077:SF5">
    <property type="entry name" value="PHAGE INFECTION PROTEIN"/>
    <property type="match status" value="1"/>
</dbReference>
<dbReference type="NCBIfam" id="TIGR03057">
    <property type="entry name" value="xxxLxxG_by_4"/>
    <property type="match status" value="3"/>
</dbReference>
<dbReference type="AlphaFoldDB" id="A0A0C1KEG6"/>
<sequence>MFNEWKAIFKKPLFIIVMIGVSLIPALYNVIFLSSMWNPYGKVSELPVAVVNKDQHARFNSNTLSVGDDMVKSLKKNDALDFHFVSEAKAKKGLEKGDYYMIITLPSDLSQKAASILDNKPQKMQIDYQTSSGHSFIASKMSDSAMMRLQQTVANNVTNTYMTSLFKSMNKLRKGMTTAASGSGQLASGGQQLKEGSQTLTDNLQTLSSSSMTFADGANTLTTGLGTYTLGVRQLSDGIGILSTRLSAYTSGVGQLASGSTTLSKGLTDYTNAVGQLADGSEQFSDGLSDYTNGVANLAGGANQLNDQSKNLLAGVNQLAASNEEIQKLSSGAHQLATGLNTLMATVKQFGMTAEQVQKLQALQTGLTAVQTALSTGSDLSAAKASMTTALNDMETTANMLVNSVATDKATITNNVAATAAYQKLSASEQAEINTAISQAPSQTSTAVTKMLTTIQALKAQVENLPDQSSNQQSIAVIEQAKGALSSLQTSAQQSQESILAALQQSTTGASQVAAGVDQLQRSLATGAGRLVKGVTDYTNGVAQITAGANTLSSHNEQLTSSMAKISSGSKVLASKNSQLTSGMAKVASGANQLAGNNGQIDAGLAKLAAGANQLVSNSAALVSGVGKLSDGASKIADGSTKLADGSSMITSNLGRLVSGVGTLTAGLTDAKNQLSMVTTNKANAKALANPLTTKKIDKDHVGKNGIGMAPYMISVALFVAAISTNIIFNTLPSGKKPETRMEWLKARIQVNGVISLLAGLLVYGAVHMIGLTANYEWATLGIILLTSMCFMAVVTALVTWDTKLGAFTSLILLLLQLASSAGTYPLPLTDKIFQNINPWLPMSYSVSALRQTISITGQVGGQVAFMTVVLLLFVGLGFLVYNPNKKELV</sequence>
<dbReference type="GO" id="GO:0140359">
    <property type="term" value="F:ABC-type transporter activity"/>
    <property type="evidence" value="ECO:0007669"/>
    <property type="project" value="InterPro"/>
</dbReference>
<feature type="transmembrane region" description="Helical" evidence="5">
    <location>
        <begin position="778"/>
        <end position="798"/>
    </location>
</feature>
<evidence type="ECO:0000256" key="5">
    <source>
        <dbReference type="SAM" id="Phobius"/>
    </source>
</evidence>
<dbReference type="GO" id="GO:0016020">
    <property type="term" value="C:membrane"/>
    <property type="evidence" value="ECO:0007669"/>
    <property type="project" value="UniProtKB-SubCell"/>
</dbReference>
<dbReference type="EMBL" id="JWIY01000004">
    <property type="protein sequence ID" value="KIC77357.1"/>
    <property type="molecule type" value="Genomic_DNA"/>
</dbReference>
<name>A0A0C1KEG6_STRCV</name>
<evidence type="ECO:0000256" key="3">
    <source>
        <dbReference type="ARBA" id="ARBA00022989"/>
    </source>
</evidence>